<evidence type="ECO:0000256" key="1">
    <source>
        <dbReference type="ARBA" id="ARBA00093462"/>
    </source>
</evidence>
<dbReference type="OrthoDB" id="3199595at2"/>
<sequence length="275" mass="32167">MAKFRYIHVEFWQDARVLEEMTPEDKYFYLYLLTNPSTTQIGVYQITKKQMAFDLGYSTESINSLLDRFIKVHGLIKYNDQTREIAILNWGKYNLNKAGKPILDCVKKELREVKDKSLLIDLLPNIPNQTIYELFSRYVHDTSTTSGEKEKEKEKEKESLGEIRNAADDAINFYQQNFGVLNPFITQSIIEWVNDLSEELVLEAMKRALAQQKKWKYADSILKDWYNQNVSNMSDVEALDMEFQNRKNMPKDSPPVSSVTNKPFEFDINAGEDWV</sequence>
<reference evidence="3 4" key="1">
    <citation type="submission" date="2017-11" db="EMBL/GenBank/DDBJ databases">
        <title>Bacillus camelliae sp. nov., isolated from pu'er tea.</title>
        <authorList>
            <person name="Niu L."/>
        </authorList>
    </citation>
    <scope>NUCLEOTIDE SEQUENCE [LARGE SCALE GENOMIC DNA]</scope>
    <source>
        <strain evidence="3 4">7578-1</strain>
    </source>
</reference>
<dbReference type="EMBL" id="PIQO01000007">
    <property type="protein sequence ID" value="PKR84887.1"/>
    <property type="molecule type" value="Genomic_DNA"/>
</dbReference>
<comment type="similarity">
    <text evidence="1">Belongs to the DnaB/DnaD family.</text>
</comment>
<organism evidence="3 4">
    <name type="scientific">Heyndrickxia camelliae</name>
    <dbReference type="NCBI Taxonomy" id="1707093"/>
    <lineage>
        <taxon>Bacteria</taxon>
        <taxon>Bacillati</taxon>
        <taxon>Bacillota</taxon>
        <taxon>Bacilli</taxon>
        <taxon>Bacillales</taxon>
        <taxon>Bacillaceae</taxon>
        <taxon>Heyndrickxia</taxon>
    </lineage>
</organism>
<dbReference type="Proteomes" id="UP000233440">
    <property type="component" value="Unassembled WGS sequence"/>
</dbReference>
<dbReference type="Gene3D" id="1.10.10.630">
    <property type="entry name" value="DnaD domain-like"/>
    <property type="match status" value="1"/>
</dbReference>
<dbReference type="InterPro" id="IPR053162">
    <property type="entry name" value="DnaD"/>
</dbReference>
<feature type="domain" description="DnaB/C C-terminal" evidence="2">
    <location>
        <begin position="171"/>
        <end position="238"/>
    </location>
</feature>
<dbReference type="AlphaFoldDB" id="A0A2N3LJX9"/>
<accession>A0A2N3LJX9</accession>
<dbReference type="InterPro" id="IPR006343">
    <property type="entry name" value="DnaB/C_C"/>
</dbReference>
<evidence type="ECO:0000259" key="2">
    <source>
        <dbReference type="Pfam" id="PF07261"/>
    </source>
</evidence>
<dbReference type="NCBIfam" id="TIGR01446">
    <property type="entry name" value="DnaD_dom"/>
    <property type="match status" value="1"/>
</dbReference>
<evidence type="ECO:0000313" key="3">
    <source>
        <dbReference type="EMBL" id="PKR84887.1"/>
    </source>
</evidence>
<dbReference type="InterPro" id="IPR034829">
    <property type="entry name" value="DnaD-like_sf"/>
</dbReference>
<proteinExistence type="inferred from homology"/>
<dbReference type="Pfam" id="PF07261">
    <property type="entry name" value="DnaB_2"/>
    <property type="match status" value="1"/>
</dbReference>
<gene>
    <name evidence="3" type="ORF">CWO92_10965</name>
</gene>
<dbReference type="PANTHER" id="PTHR37293:SF5">
    <property type="entry name" value="DNA REPLICATION PROTEIN"/>
    <property type="match status" value="1"/>
</dbReference>
<dbReference type="SUPFAM" id="SSF158499">
    <property type="entry name" value="DnaD domain-like"/>
    <property type="match status" value="1"/>
</dbReference>
<dbReference type="RefSeq" id="WP_101354253.1">
    <property type="nucleotide sequence ID" value="NZ_PIQO01000007.1"/>
</dbReference>
<dbReference type="PANTHER" id="PTHR37293">
    <property type="entry name" value="PHAGE REPLICATION PROTEIN-RELATED"/>
    <property type="match status" value="1"/>
</dbReference>
<comment type="caution">
    <text evidence="3">The sequence shown here is derived from an EMBL/GenBank/DDBJ whole genome shotgun (WGS) entry which is preliminary data.</text>
</comment>
<protein>
    <submittedName>
        <fullName evidence="3">DNA replication protein DnaD</fullName>
    </submittedName>
</protein>
<name>A0A2N3LJX9_9BACI</name>
<evidence type="ECO:0000313" key="4">
    <source>
        <dbReference type="Proteomes" id="UP000233440"/>
    </source>
</evidence>
<keyword evidence="4" id="KW-1185">Reference proteome</keyword>